<dbReference type="GO" id="GO:0005975">
    <property type="term" value="P:carbohydrate metabolic process"/>
    <property type="evidence" value="ECO:0007669"/>
    <property type="project" value="InterPro"/>
</dbReference>
<name>A0A329MQI5_9BACL</name>
<dbReference type="PROSITE" id="PS51677">
    <property type="entry name" value="NODB"/>
    <property type="match status" value="1"/>
</dbReference>
<gene>
    <name evidence="3" type="ORF">DQG23_17185</name>
</gene>
<dbReference type="GO" id="GO:0016810">
    <property type="term" value="F:hydrolase activity, acting on carbon-nitrogen (but not peptide) bonds"/>
    <property type="evidence" value="ECO:0007669"/>
    <property type="project" value="InterPro"/>
</dbReference>
<dbReference type="OrthoDB" id="2649545at2"/>
<evidence type="ECO:0000313" key="3">
    <source>
        <dbReference type="EMBL" id="RAV20197.1"/>
    </source>
</evidence>
<feature type="transmembrane region" description="Helical" evidence="1">
    <location>
        <begin position="6"/>
        <end position="28"/>
    </location>
</feature>
<keyword evidence="1" id="KW-0812">Transmembrane</keyword>
<dbReference type="PANTHER" id="PTHR10587">
    <property type="entry name" value="GLYCOSYL TRANSFERASE-RELATED"/>
    <property type="match status" value="1"/>
</dbReference>
<dbReference type="RefSeq" id="WP_113032094.1">
    <property type="nucleotide sequence ID" value="NZ_QMFB01000009.1"/>
</dbReference>
<evidence type="ECO:0000259" key="2">
    <source>
        <dbReference type="PROSITE" id="PS51677"/>
    </source>
</evidence>
<comment type="caution">
    <text evidence="3">The sequence shown here is derived from an EMBL/GenBank/DDBJ whole genome shotgun (WGS) entry which is preliminary data.</text>
</comment>
<dbReference type="Pfam" id="PF01522">
    <property type="entry name" value="Polysacc_deac_1"/>
    <property type="match status" value="1"/>
</dbReference>
<evidence type="ECO:0000313" key="4">
    <source>
        <dbReference type="Proteomes" id="UP000250369"/>
    </source>
</evidence>
<organism evidence="3 4">
    <name type="scientific">Paenibacillus contaminans</name>
    <dbReference type="NCBI Taxonomy" id="450362"/>
    <lineage>
        <taxon>Bacteria</taxon>
        <taxon>Bacillati</taxon>
        <taxon>Bacillota</taxon>
        <taxon>Bacilli</taxon>
        <taxon>Bacillales</taxon>
        <taxon>Paenibacillaceae</taxon>
        <taxon>Paenibacillus</taxon>
    </lineage>
</organism>
<dbReference type="AlphaFoldDB" id="A0A329MQI5"/>
<evidence type="ECO:0000256" key="1">
    <source>
        <dbReference type="SAM" id="Phobius"/>
    </source>
</evidence>
<dbReference type="SUPFAM" id="SSF88713">
    <property type="entry name" value="Glycoside hydrolase/deacetylase"/>
    <property type="match status" value="1"/>
</dbReference>
<proteinExistence type="predicted"/>
<keyword evidence="4" id="KW-1185">Reference proteome</keyword>
<dbReference type="InterPro" id="IPR002509">
    <property type="entry name" value="NODB_dom"/>
</dbReference>
<dbReference type="InterPro" id="IPR054467">
    <property type="entry name" value="YkoP-like_dom"/>
</dbReference>
<dbReference type="Gene3D" id="3.20.20.370">
    <property type="entry name" value="Glycoside hydrolase/deacetylase"/>
    <property type="match status" value="1"/>
</dbReference>
<dbReference type="EMBL" id="QMFB01000009">
    <property type="protein sequence ID" value="RAV20197.1"/>
    <property type="molecule type" value="Genomic_DNA"/>
</dbReference>
<dbReference type="PANTHER" id="PTHR10587:SF137">
    <property type="entry name" value="4-DEOXY-4-FORMAMIDO-L-ARABINOSE-PHOSPHOUNDECAPRENOL DEFORMYLASE ARND-RELATED"/>
    <property type="match status" value="1"/>
</dbReference>
<dbReference type="InterPro" id="IPR050248">
    <property type="entry name" value="Polysacc_deacetylase_ArnD"/>
</dbReference>
<keyword evidence="1" id="KW-1133">Transmembrane helix</keyword>
<accession>A0A329MQI5</accession>
<keyword evidence="1" id="KW-0472">Membrane</keyword>
<dbReference type="Pfam" id="PF22790">
    <property type="entry name" value="YkoP"/>
    <property type="match status" value="1"/>
</dbReference>
<dbReference type="InterPro" id="IPR011330">
    <property type="entry name" value="Glyco_hydro/deAcase_b/a-brl"/>
</dbReference>
<dbReference type="Proteomes" id="UP000250369">
    <property type="component" value="Unassembled WGS sequence"/>
</dbReference>
<dbReference type="CDD" id="cd10959">
    <property type="entry name" value="CE4_NodB_like_3"/>
    <property type="match status" value="1"/>
</dbReference>
<protein>
    <submittedName>
        <fullName evidence="3">Polysaccharide deacetylase family protein</fullName>
    </submittedName>
</protein>
<feature type="domain" description="NodB homology" evidence="2">
    <location>
        <begin position="39"/>
        <end position="229"/>
    </location>
</feature>
<sequence length="461" mass="53208">MREKLLYGGLIFLTVYMVTPWVLTRVFGIGVLRKGKRRGQIAFTFDDGPDPVYTPLLLEMLRKYNVKATFFVLGSKAECYPDLIRRIHQDGHLIGVHNYTHKSNWIMPPWTVFQKHVDRSSDIVESITGQRPIYYRPPWGIINVFDFWLKRRYRIVLWSLMGRDWNRDIGKSKLRGKLLERMQDGSVILLHDSGDTFGADADAPFFMLQALEDVLAEAAKRGLSCVRIDEMFEERDNKFVPRRSPVAAETAAALSQSNIPAAPVSRSVVRSPLSTSKRALVYVWMLWERCFIRLFHIEAIDSNNPLLRLRVREYSGSYPILLEDGESIQKGDRIAELHLDNDMLFKIGHDSRTSVHLAIQIIRRVEQLMPQILHLMQTDPAYKDVKGLYGISMIHRGTKQLGFTVVDLPKGMFTKLTQWYLRILMAVIHPQGKDRLKTKSELLVPKIIAISKKELMNRYIA</sequence>
<reference evidence="3 4" key="1">
    <citation type="journal article" date="2009" name="Int. J. Syst. Evol. Microbiol.">
        <title>Paenibacillus contaminans sp. nov., isolated from a contaminated laboratory plate.</title>
        <authorList>
            <person name="Chou J.H."/>
            <person name="Lee J.H."/>
            <person name="Lin M.C."/>
            <person name="Chang P.S."/>
            <person name="Arun A.B."/>
            <person name="Young C.C."/>
            <person name="Chen W.M."/>
        </authorList>
    </citation>
    <scope>NUCLEOTIDE SEQUENCE [LARGE SCALE GENOMIC DNA]</scope>
    <source>
        <strain evidence="3 4">CKOBP-6</strain>
    </source>
</reference>